<comment type="function">
    <text evidence="3">Catalyzes the amidotransfer (transamidation) of the octanoyl moiety from octanoyl-GcvH to the lipoyl domain of the E2 subunit of lipoate-dependent enzymes.</text>
</comment>
<dbReference type="AlphaFoldDB" id="W4QH55"/>
<name>W4QH55_9BACI</name>
<dbReference type="PROSITE" id="PS51733">
    <property type="entry name" value="BPL_LPL_CATALYTIC"/>
    <property type="match status" value="1"/>
</dbReference>
<dbReference type="SUPFAM" id="SSF55681">
    <property type="entry name" value="Class II aaRS and biotin synthetases"/>
    <property type="match status" value="1"/>
</dbReference>
<comment type="caution">
    <text evidence="5">The sequence shown here is derived from an EMBL/GenBank/DDBJ whole genome shotgun (WGS) entry which is preliminary data.</text>
</comment>
<comment type="similarity">
    <text evidence="3">Belongs to the octanoyltransferase LipL family.</text>
</comment>
<feature type="active site" description="Acyl-thioester intermediate" evidence="3">
    <location>
        <position position="147"/>
    </location>
</feature>
<organism evidence="5 6">
    <name type="scientific">Halalkalibacter hemicellulosilyticusJCM 9152</name>
    <dbReference type="NCBI Taxonomy" id="1236971"/>
    <lineage>
        <taxon>Bacteria</taxon>
        <taxon>Bacillati</taxon>
        <taxon>Bacillota</taxon>
        <taxon>Bacilli</taxon>
        <taxon>Bacillales</taxon>
        <taxon>Bacillaceae</taxon>
        <taxon>Halalkalibacter</taxon>
    </lineage>
</organism>
<protein>
    <recommendedName>
        <fullName evidence="3">Octanoyl-[GcvH]:protein N-octanoyltransferase</fullName>
        <ecNumber evidence="3">2.3.1.204</ecNumber>
    </recommendedName>
    <alternativeName>
        <fullName evidence="3">Octanoyl-[GcvH]:E2 amidotransferase</fullName>
    </alternativeName>
</protein>
<dbReference type="CDD" id="cd16443">
    <property type="entry name" value="LplA"/>
    <property type="match status" value="1"/>
</dbReference>
<dbReference type="EMBL" id="BAUU01000018">
    <property type="protein sequence ID" value="GAE31262.1"/>
    <property type="molecule type" value="Genomic_DNA"/>
</dbReference>
<dbReference type="InterPro" id="IPR045864">
    <property type="entry name" value="aa-tRNA-synth_II/BPL/LPL"/>
</dbReference>
<dbReference type="OrthoDB" id="2080934at2"/>
<dbReference type="RefSeq" id="WP_035344631.1">
    <property type="nucleotide sequence ID" value="NZ_BAUU01000018.1"/>
</dbReference>
<dbReference type="GO" id="GO:0009249">
    <property type="term" value="P:protein lipoylation"/>
    <property type="evidence" value="ECO:0007669"/>
    <property type="project" value="UniProtKB-UniRule"/>
</dbReference>
<sequence>MSETLSSISKQWRLLDHSTLGLHFPPLDSFAYDDTLCAFVGRGYSMPTIRPWVHHQTIVLGIQDSRLPYINNGIQHLHSAGYEVIVRNSGGLAVVLDPGILNVSLIMEGNQSISIDFGYDLMYRFIQKALSPYKVNIEAREIIGSYCPGSYDLSINGKKFAGISQRRIRGGVAVQIYLCLTGSGEDRARLIRSFYEHAVKQSPTKFTYPDINPATMASLSSLLNDEIDITKGLHLLLETMLQENVSISTAAFSQEEHAWFSEQQARLRKRNEKVL</sequence>
<dbReference type="InterPro" id="IPR050664">
    <property type="entry name" value="Octanoyltrans_LipM/LipL"/>
</dbReference>
<gene>
    <name evidence="3" type="primary">lipL</name>
    <name evidence="5" type="ORF">JCM9152_2719</name>
</gene>
<evidence type="ECO:0000259" key="4">
    <source>
        <dbReference type="PROSITE" id="PS51733"/>
    </source>
</evidence>
<accession>W4QH55</accession>
<dbReference type="HAMAP" id="MF_02119">
    <property type="entry name" value="LipL"/>
    <property type="match status" value="1"/>
</dbReference>
<comment type="miscellaneous">
    <text evidence="3">The reaction proceeds via a thioester-linked acyl-enzyme intermediate.</text>
</comment>
<comment type="pathway">
    <text evidence="3">Protein modification; protein lipoylation via endogenous pathway; protein N(6)-(lipoyl)lysine from octanoyl-[acyl-carrier-protein].</text>
</comment>
<dbReference type="Gene3D" id="3.30.930.10">
    <property type="entry name" value="Bira Bifunctional Protein, Domain 2"/>
    <property type="match status" value="1"/>
</dbReference>
<evidence type="ECO:0000256" key="3">
    <source>
        <dbReference type="HAMAP-Rule" id="MF_02119"/>
    </source>
</evidence>
<dbReference type="InterPro" id="IPR024897">
    <property type="entry name" value="LipL"/>
</dbReference>
<dbReference type="InterPro" id="IPR004143">
    <property type="entry name" value="BPL_LPL_catalytic"/>
</dbReference>
<feature type="site" description="Lowers pKa of active site Cys" evidence="3">
    <location>
        <position position="159"/>
    </location>
</feature>
<evidence type="ECO:0000313" key="6">
    <source>
        <dbReference type="Proteomes" id="UP000018895"/>
    </source>
</evidence>
<evidence type="ECO:0000256" key="2">
    <source>
        <dbReference type="ARBA" id="ARBA00023315"/>
    </source>
</evidence>
<evidence type="ECO:0000256" key="1">
    <source>
        <dbReference type="ARBA" id="ARBA00022679"/>
    </source>
</evidence>
<keyword evidence="1 3" id="KW-0808">Transferase</keyword>
<dbReference type="PANTHER" id="PTHR43679:SF2">
    <property type="entry name" value="OCTANOYL-[GCVH]:PROTEIN N-OCTANOYLTRANSFERASE"/>
    <property type="match status" value="1"/>
</dbReference>
<proteinExistence type="inferred from homology"/>
<keyword evidence="6" id="KW-1185">Reference proteome</keyword>
<dbReference type="EC" id="2.3.1.204" evidence="3"/>
<evidence type="ECO:0000313" key="5">
    <source>
        <dbReference type="EMBL" id="GAE31262.1"/>
    </source>
</evidence>
<dbReference type="GO" id="GO:0009107">
    <property type="term" value="P:lipoate biosynthetic process"/>
    <property type="evidence" value="ECO:0007669"/>
    <property type="project" value="UniProtKB-UniRule"/>
</dbReference>
<dbReference type="GO" id="GO:0033819">
    <property type="term" value="F:lipoyl(octanoyl) transferase activity"/>
    <property type="evidence" value="ECO:0007669"/>
    <property type="project" value="InterPro"/>
</dbReference>
<keyword evidence="2 3" id="KW-0012">Acyltransferase</keyword>
<dbReference type="Pfam" id="PF21948">
    <property type="entry name" value="LplA-B_cat"/>
    <property type="match status" value="1"/>
</dbReference>
<reference evidence="5" key="1">
    <citation type="journal article" date="2014" name="Genome Announc.">
        <title>Draft Genome Sequences of Three Alkaliphilic Bacillus Strains, Bacillus wakoensis JCM 9140T, Bacillus akibai JCM 9157T, and Bacillus hemicellulosilyticus JCM 9152T.</title>
        <authorList>
            <person name="Yuki M."/>
            <person name="Oshima K."/>
            <person name="Suda W."/>
            <person name="Oshida Y."/>
            <person name="Kitamura K."/>
            <person name="Iida T."/>
            <person name="Hattori M."/>
            <person name="Ohkuma M."/>
        </authorList>
    </citation>
    <scope>NUCLEOTIDE SEQUENCE [LARGE SCALE GENOMIC DNA]</scope>
    <source>
        <strain evidence="5">JCM 9152</strain>
    </source>
</reference>
<dbReference type="PANTHER" id="PTHR43679">
    <property type="entry name" value="OCTANOYLTRANSFERASE LIPM-RELATED"/>
    <property type="match status" value="1"/>
</dbReference>
<comment type="catalytic activity">
    <reaction evidence="3">
        <text>N(6)-octanoyl-L-lysyl-[glycine-cleavage complex H protein] + L-lysyl-[lipoyl-carrier protein] = N(6)-octanoyl-L-lysyl-[lipoyl-carrier protein] + L-lysyl-[glycine-cleavage complex H protein]</text>
        <dbReference type="Rhea" id="RHEA:20213"/>
        <dbReference type="Rhea" id="RHEA-COMP:10500"/>
        <dbReference type="Rhea" id="RHEA-COMP:10501"/>
        <dbReference type="Rhea" id="RHEA-COMP:10503"/>
        <dbReference type="Rhea" id="RHEA-COMP:10504"/>
        <dbReference type="ChEBI" id="CHEBI:29969"/>
        <dbReference type="ChEBI" id="CHEBI:78809"/>
        <dbReference type="EC" id="2.3.1.204"/>
    </reaction>
</comment>
<feature type="domain" description="BPL/LPL catalytic" evidence="4">
    <location>
        <begin position="43"/>
        <end position="227"/>
    </location>
</feature>
<dbReference type="Proteomes" id="UP000018895">
    <property type="component" value="Unassembled WGS sequence"/>
</dbReference>
<dbReference type="STRING" id="1236971.JCM9152_2719"/>